<evidence type="ECO:0000256" key="2">
    <source>
        <dbReference type="ARBA" id="ARBA00023002"/>
    </source>
</evidence>
<reference evidence="6" key="1">
    <citation type="submission" date="2024-02" db="EMBL/GenBank/DDBJ databases">
        <title>Tomenella chthoni gen. nov. sp. nov., a member of the family Jonesiaceae isolated from bat guano.</title>
        <authorList>
            <person name="Miller S.L."/>
            <person name="King J."/>
            <person name="Sankaranarayanan K."/>
            <person name="Lawson P.A."/>
        </authorList>
    </citation>
    <scope>NUCLEOTIDE SEQUENCE</scope>
    <source>
        <strain evidence="6">BS-20</strain>
    </source>
</reference>
<dbReference type="SUPFAM" id="SSF55347">
    <property type="entry name" value="Glyceraldehyde-3-phosphate dehydrogenase-like, C-terminal domain"/>
    <property type="match status" value="1"/>
</dbReference>
<accession>A0AAU7DXE1</accession>
<dbReference type="PANTHER" id="PTHR22604:SF105">
    <property type="entry name" value="TRANS-1,2-DIHYDROBENZENE-1,2-DIOL DEHYDROGENASE"/>
    <property type="match status" value="1"/>
</dbReference>
<evidence type="ECO:0000313" key="6">
    <source>
        <dbReference type="EMBL" id="XBH21677.1"/>
    </source>
</evidence>
<organism evidence="6">
    <name type="scientific">Jonesiaceae bacterium BS-20</name>
    <dbReference type="NCBI Taxonomy" id="3120821"/>
    <lineage>
        <taxon>Bacteria</taxon>
        <taxon>Bacillati</taxon>
        <taxon>Actinomycetota</taxon>
        <taxon>Actinomycetes</taxon>
        <taxon>Micrococcales</taxon>
        <taxon>Jonesiaceae</taxon>
    </lineage>
</organism>
<proteinExistence type="inferred from homology"/>
<dbReference type="InterPro" id="IPR036291">
    <property type="entry name" value="NAD(P)-bd_dom_sf"/>
</dbReference>
<dbReference type="Pfam" id="PF01408">
    <property type="entry name" value="GFO_IDH_MocA"/>
    <property type="match status" value="1"/>
</dbReference>
<evidence type="ECO:0000259" key="4">
    <source>
        <dbReference type="Pfam" id="PF01408"/>
    </source>
</evidence>
<protein>
    <submittedName>
        <fullName evidence="6">Gfo/Idh/MocA family oxidoreductase</fullName>
    </submittedName>
</protein>
<keyword evidence="2" id="KW-0560">Oxidoreductase</keyword>
<dbReference type="GO" id="GO:0016491">
    <property type="term" value="F:oxidoreductase activity"/>
    <property type="evidence" value="ECO:0007669"/>
    <property type="project" value="UniProtKB-KW"/>
</dbReference>
<dbReference type="InterPro" id="IPR050984">
    <property type="entry name" value="Gfo/Idh/MocA_domain"/>
</dbReference>
<evidence type="ECO:0000259" key="5">
    <source>
        <dbReference type="Pfam" id="PF22725"/>
    </source>
</evidence>
<gene>
    <name evidence="6" type="ORF">V5R04_00150</name>
</gene>
<sequence>MSTLPSVLPSALTTGLTPDPKQAPAIRWGILGAGGIASAFATAVTQRTNSTIAAVGSRDAARAQEFAAKNLGDRASEAAIYGSYEDLVADASIDAIYVATPHSHHREHALLAINAGKHVLVEKAFTRNFGEAQDILDAAKARGVFVMEAMWTRFLPHIAAVHDLINRGEIGEILTLTADHGQYFAYDREFRLYNPELAGGAMLDLGVYPVSFAHDFLGVPQSITSRSELTQDVVDGQVAMIFEYAGKAQALLHTTLWSRTPTTASIMGTKGRIDIAGNFYSPTSFEVIMYTGEVSRYERDDILGLEFEAAELARCVAAGLTESPLMTWQNTLDVMATMDQVRQQAAVVYPGE</sequence>
<dbReference type="EMBL" id="CP146203">
    <property type="protein sequence ID" value="XBH21677.1"/>
    <property type="molecule type" value="Genomic_DNA"/>
</dbReference>
<dbReference type="Pfam" id="PF22725">
    <property type="entry name" value="GFO_IDH_MocA_C3"/>
    <property type="match status" value="1"/>
</dbReference>
<dbReference type="Gene3D" id="3.40.50.720">
    <property type="entry name" value="NAD(P)-binding Rossmann-like Domain"/>
    <property type="match status" value="1"/>
</dbReference>
<feature type="domain" description="GFO/IDH/MocA-like oxidoreductase" evidence="5">
    <location>
        <begin position="159"/>
        <end position="273"/>
    </location>
</feature>
<feature type="domain" description="Gfo/Idh/MocA-like oxidoreductase N-terminal" evidence="4">
    <location>
        <begin position="26"/>
        <end position="148"/>
    </location>
</feature>
<name>A0AAU7DXE1_9MICO</name>
<dbReference type="InterPro" id="IPR055170">
    <property type="entry name" value="GFO_IDH_MocA-like_dom"/>
</dbReference>
<evidence type="ECO:0000256" key="1">
    <source>
        <dbReference type="ARBA" id="ARBA00010928"/>
    </source>
</evidence>
<dbReference type="GO" id="GO:0000166">
    <property type="term" value="F:nucleotide binding"/>
    <property type="evidence" value="ECO:0007669"/>
    <property type="project" value="InterPro"/>
</dbReference>
<dbReference type="AlphaFoldDB" id="A0AAU7DXE1"/>
<keyword evidence="3" id="KW-0520">NAD</keyword>
<dbReference type="Gene3D" id="3.30.360.10">
    <property type="entry name" value="Dihydrodipicolinate Reductase, domain 2"/>
    <property type="match status" value="1"/>
</dbReference>
<evidence type="ECO:0000256" key="3">
    <source>
        <dbReference type="ARBA" id="ARBA00023027"/>
    </source>
</evidence>
<dbReference type="SUPFAM" id="SSF51735">
    <property type="entry name" value="NAD(P)-binding Rossmann-fold domains"/>
    <property type="match status" value="1"/>
</dbReference>
<dbReference type="InterPro" id="IPR000683">
    <property type="entry name" value="Gfo/Idh/MocA-like_OxRdtase_N"/>
</dbReference>
<comment type="similarity">
    <text evidence="1">Belongs to the Gfo/Idh/MocA family.</text>
</comment>
<dbReference type="PANTHER" id="PTHR22604">
    <property type="entry name" value="OXIDOREDUCTASES"/>
    <property type="match status" value="1"/>
</dbReference>